<proteinExistence type="predicted"/>
<gene>
    <name evidence="1" type="ORF">XENOCAPTIV_001858</name>
</gene>
<protein>
    <submittedName>
        <fullName evidence="1">Uncharacterized protein</fullName>
    </submittedName>
</protein>
<dbReference type="Proteomes" id="UP001434883">
    <property type="component" value="Unassembled WGS sequence"/>
</dbReference>
<dbReference type="PANTHER" id="PTHR31025:SF30">
    <property type="entry name" value="SI:DKEY-15H8.17"/>
    <property type="match status" value="1"/>
</dbReference>
<evidence type="ECO:0000313" key="2">
    <source>
        <dbReference type="Proteomes" id="UP001434883"/>
    </source>
</evidence>
<dbReference type="PANTHER" id="PTHR31025">
    <property type="entry name" value="SI:CH211-196P9.1-RELATED"/>
    <property type="match status" value="1"/>
</dbReference>
<name>A0ABV0QPC7_9TELE</name>
<dbReference type="EMBL" id="JAHRIN010017987">
    <property type="protein sequence ID" value="MEQ2197674.1"/>
    <property type="molecule type" value="Genomic_DNA"/>
</dbReference>
<reference evidence="1 2" key="1">
    <citation type="submission" date="2021-06" db="EMBL/GenBank/DDBJ databases">
        <authorList>
            <person name="Palmer J.M."/>
        </authorList>
    </citation>
    <scope>NUCLEOTIDE SEQUENCE [LARGE SCALE GENOMIC DNA]</scope>
    <source>
        <strain evidence="1 2">XC_2019</strain>
        <tissue evidence="1">Muscle</tissue>
    </source>
</reference>
<evidence type="ECO:0000313" key="1">
    <source>
        <dbReference type="EMBL" id="MEQ2197674.1"/>
    </source>
</evidence>
<sequence>MKETYYLQRKHINDTQAHPIKELKYRWLYLFMQKHLTAHFEELTSINAQNQLNHAMEDCGSLLIDFFRNKPTNELIKKILSADEEVGIMVTKLLLAHFQEDQGGLLLCADRCATAADLEGTHNLPPSPRLIALGDGFTFDQWMISIEGEIVSEGTQPTFLAGLAALFATFVFNLEYP</sequence>
<accession>A0ABV0QPC7</accession>
<comment type="caution">
    <text evidence="1">The sequence shown here is derived from an EMBL/GenBank/DDBJ whole genome shotgun (WGS) entry which is preliminary data.</text>
</comment>
<keyword evidence="2" id="KW-1185">Reference proteome</keyword>
<organism evidence="1 2">
    <name type="scientific">Xenoophorus captivus</name>
    <dbReference type="NCBI Taxonomy" id="1517983"/>
    <lineage>
        <taxon>Eukaryota</taxon>
        <taxon>Metazoa</taxon>
        <taxon>Chordata</taxon>
        <taxon>Craniata</taxon>
        <taxon>Vertebrata</taxon>
        <taxon>Euteleostomi</taxon>
        <taxon>Actinopterygii</taxon>
        <taxon>Neopterygii</taxon>
        <taxon>Teleostei</taxon>
        <taxon>Neoteleostei</taxon>
        <taxon>Acanthomorphata</taxon>
        <taxon>Ovalentaria</taxon>
        <taxon>Atherinomorphae</taxon>
        <taxon>Cyprinodontiformes</taxon>
        <taxon>Goodeidae</taxon>
        <taxon>Xenoophorus</taxon>
    </lineage>
</organism>